<dbReference type="Pfam" id="PF18723">
    <property type="entry name" value="HMUDK_hel"/>
    <property type="match status" value="1"/>
</dbReference>
<dbReference type="Proteomes" id="UP000717328">
    <property type="component" value="Unassembled WGS sequence"/>
</dbReference>
<dbReference type="AlphaFoldDB" id="A0A9P7KJR1"/>
<reference evidence="3" key="2">
    <citation type="submission" date="2021-10" db="EMBL/GenBank/DDBJ databases">
        <title>Phylogenomics reveals ancestral predisposition of the termite-cultivated fungus Termitomyces towards a domesticated lifestyle.</title>
        <authorList>
            <person name="Auxier B."/>
            <person name="Grum-Grzhimaylo A."/>
            <person name="Cardenas M.E."/>
            <person name="Lodge J.D."/>
            <person name="Laessoe T."/>
            <person name="Pedersen O."/>
            <person name="Smith M.E."/>
            <person name="Kuyper T.W."/>
            <person name="Franco-Molano E.A."/>
            <person name="Baroni T.J."/>
            <person name="Aanen D.K."/>
        </authorList>
    </citation>
    <scope>NUCLEOTIDE SEQUENCE</scope>
    <source>
        <strain evidence="3">D49</strain>
    </source>
</reference>
<organism evidence="3 4">
    <name type="scientific">Sphagnurus paluster</name>
    <dbReference type="NCBI Taxonomy" id="117069"/>
    <lineage>
        <taxon>Eukaryota</taxon>
        <taxon>Fungi</taxon>
        <taxon>Dikarya</taxon>
        <taxon>Basidiomycota</taxon>
        <taxon>Agaricomycotina</taxon>
        <taxon>Agaricomycetes</taxon>
        <taxon>Agaricomycetidae</taxon>
        <taxon>Agaricales</taxon>
        <taxon>Tricholomatineae</taxon>
        <taxon>Lyophyllaceae</taxon>
        <taxon>Sphagnurus</taxon>
    </lineage>
</organism>
<evidence type="ECO:0000256" key="1">
    <source>
        <dbReference type="SAM" id="MobiDB-lite"/>
    </source>
</evidence>
<dbReference type="EMBL" id="JABCKI010000324">
    <property type="protein sequence ID" value="KAG5650970.1"/>
    <property type="molecule type" value="Genomic_DNA"/>
</dbReference>
<protein>
    <recommendedName>
        <fullName evidence="2">Chromo domain-containing protein</fullName>
    </recommendedName>
</protein>
<keyword evidence="4" id="KW-1185">Reference proteome</keyword>
<dbReference type="GO" id="GO:0006338">
    <property type="term" value="P:chromatin remodeling"/>
    <property type="evidence" value="ECO:0007669"/>
    <property type="project" value="UniProtKB-ARBA"/>
</dbReference>
<feature type="compositionally biased region" description="Polar residues" evidence="1">
    <location>
        <begin position="7"/>
        <end position="21"/>
    </location>
</feature>
<feature type="region of interest" description="Disordered" evidence="1">
    <location>
        <begin position="55"/>
        <end position="78"/>
    </location>
</feature>
<feature type="domain" description="Chromo" evidence="2">
    <location>
        <begin position="431"/>
        <end position="483"/>
    </location>
</feature>
<dbReference type="SUPFAM" id="SSF54160">
    <property type="entry name" value="Chromo domain-like"/>
    <property type="match status" value="1"/>
</dbReference>
<feature type="compositionally biased region" description="Polar residues" evidence="1">
    <location>
        <begin position="56"/>
        <end position="78"/>
    </location>
</feature>
<feature type="region of interest" description="Disordered" evidence="1">
    <location>
        <begin position="1"/>
        <end position="21"/>
    </location>
</feature>
<dbReference type="InterPro" id="IPR040684">
    <property type="entry name" value="HMUDK_hel"/>
</dbReference>
<evidence type="ECO:0000313" key="4">
    <source>
        <dbReference type="Proteomes" id="UP000717328"/>
    </source>
</evidence>
<name>A0A9P7KJR1_9AGAR</name>
<proteinExistence type="predicted"/>
<evidence type="ECO:0000259" key="2">
    <source>
        <dbReference type="PROSITE" id="PS50013"/>
    </source>
</evidence>
<dbReference type="Pfam" id="PF00385">
    <property type="entry name" value="Chromo"/>
    <property type="match status" value="1"/>
</dbReference>
<dbReference type="InterPro" id="IPR000953">
    <property type="entry name" value="Chromo/chromo_shadow_dom"/>
</dbReference>
<dbReference type="Gene3D" id="2.40.50.40">
    <property type="match status" value="1"/>
</dbReference>
<comment type="caution">
    <text evidence="3">The sequence shown here is derived from an EMBL/GenBank/DDBJ whole genome shotgun (WGS) entry which is preliminary data.</text>
</comment>
<dbReference type="OrthoDB" id="433924at2759"/>
<dbReference type="PROSITE" id="PS50013">
    <property type="entry name" value="CHROMO_2"/>
    <property type="match status" value="1"/>
</dbReference>
<gene>
    <name evidence="3" type="ORF">H0H81_010359</name>
</gene>
<reference evidence="3" key="1">
    <citation type="submission" date="2021-02" db="EMBL/GenBank/DDBJ databases">
        <authorList>
            <person name="Nieuwenhuis M."/>
            <person name="Van De Peppel L.J.J."/>
        </authorList>
    </citation>
    <scope>NUCLEOTIDE SEQUENCE</scope>
    <source>
        <strain evidence="3">D49</strain>
    </source>
</reference>
<accession>A0A9P7KJR1</accession>
<evidence type="ECO:0000313" key="3">
    <source>
        <dbReference type="EMBL" id="KAG5650970.1"/>
    </source>
</evidence>
<sequence length="483" mass="55122">MPAIRTSVKTSRTPYSAPQQKRLTRDSFLVEDLSDSTSCSDFDESYVQRALLLPSGKSSSGRRQPSTSAHPSKSRVASTKCTADPITIKGITFHPTVVFDTFWRWAFERKAIDDRRRSGMDAPWSEDPIFQRYAFCNTFRVLDKLSQYIIREVIEKGSQEPNEVVFRVILFNSFTKIDTWELLDNELGPLTWPRYNRAEYQKVLTRAKRAGTTLYTGAFQKPSPKFEFKDAHINHLCLLEVLMESDLPSRLMNAKYLAEVYEYLLSFPSMGEFSTYQLLLNLMYTNVLNFSNMDFVIAGPGATSGLTKMFGAKKMKAAKHAVPGIEEDLIRWFAENQNAQFERLGLKFSGLGPDRLPMDLADIEHAMCEVDKYSRQAHPQFKGKSIHIRAIFHPSPGIYPPTPVLPKAWKHPDRKILRIWPGPRPTKDPRYVVSRIKAHRDGARGREYKVSWSGYTDADDTWEPEQGLLQDAPGAVNEYLASL</sequence>
<dbReference type="CDD" id="cd00024">
    <property type="entry name" value="CD_CSD"/>
    <property type="match status" value="1"/>
</dbReference>
<dbReference type="InterPro" id="IPR016197">
    <property type="entry name" value="Chromo-like_dom_sf"/>
</dbReference>
<dbReference type="InterPro" id="IPR023780">
    <property type="entry name" value="Chromo_domain"/>
</dbReference>